<organism evidence="4 5">
    <name type="scientific">Carlito syrichta</name>
    <name type="common">Philippine tarsier</name>
    <name type="synonym">Tarsius syrichta</name>
    <dbReference type="NCBI Taxonomy" id="1868482"/>
    <lineage>
        <taxon>Eukaryota</taxon>
        <taxon>Metazoa</taxon>
        <taxon>Chordata</taxon>
        <taxon>Craniata</taxon>
        <taxon>Vertebrata</taxon>
        <taxon>Euteleostomi</taxon>
        <taxon>Mammalia</taxon>
        <taxon>Eutheria</taxon>
        <taxon>Euarchontoglires</taxon>
        <taxon>Primates</taxon>
        <taxon>Haplorrhini</taxon>
        <taxon>Tarsiiformes</taxon>
        <taxon>Tarsiidae</taxon>
        <taxon>Carlito</taxon>
    </lineage>
</organism>
<accession>A0A1U7U6F8</accession>
<name>A0A1U7U6F8_CARSF</name>
<feature type="compositionally biased region" description="Polar residues" evidence="2">
    <location>
        <begin position="721"/>
        <end position="735"/>
    </location>
</feature>
<feature type="region of interest" description="Disordered" evidence="2">
    <location>
        <begin position="167"/>
        <end position="240"/>
    </location>
</feature>
<feature type="domain" description="AKNA" evidence="3">
    <location>
        <begin position="317"/>
        <end position="410"/>
    </location>
</feature>
<feature type="coiled-coil region" evidence="1">
    <location>
        <begin position="363"/>
        <end position="426"/>
    </location>
</feature>
<dbReference type="KEGG" id="csyr:103272176"/>
<feature type="region of interest" description="Disordered" evidence="2">
    <location>
        <begin position="1"/>
        <end position="73"/>
    </location>
</feature>
<proteinExistence type="predicted"/>
<protein>
    <submittedName>
        <fullName evidence="5">Protein AKNAD1</fullName>
    </submittedName>
</protein>
<gene>
    <name evidence="5" type="primary">AKNAD1</name>
</gene>
<feature type="compositionally biased region" description="Basic and acidic residues" evidence="2">
    <location>
        <begin position="174"/>
        <end position="183"/>
    </location>
</feature>
<dbReference type="Pfam" id="PF12443">
    <property type="entry name" value="AKNA"/>
    <property type="match status" value="1"/>
</dbReference>
<evidence type="ECO:0000256" key="1">
    <source>
        <dbReference type="SAM" id="Coils"/>
    </source>
</evidence>
<feature type="compositionally biased region" description="Polar residues" evidence="2">
    <location>
        <begin position="541"/>
        <end position="560"/>
    </location>
</feature>
<dbReference type="AlphaFoldDB" id="A0A1U7U6F8"/>
<dbReference type="RefSeq" id="XP_008067849.1">
    <property type="nucleotide sequence ID" value="XM_008069658.1"/>
</dbReference>
<dbReference type="GeneID" id="103272176"/>
<dbReference type="InterPro" id="IPR022150">
    <property type="entry name" value="AKNA_dom"/>
</dbReference>
<evidence type="ECO:0000259" key="3">
    <source>
        <dbReference type="Pfam" id="PF12443"/>
    </source>
</evidence>
<dbReference type="CTD" id="254268"/>
<dbReference type="InterPro" id="IPR052655">
    <property type="entry name" value="AKNA_Centrosome-Trans_reg"/>
</dbReference>
<dbReference type="STRING" id="1868482.ENSTSYP00000019964"/>
<feature type="region of interest" description="Disordered" evidence="2">
    <location>
        <begin position="701"/>
        <end position="743"/>
    </location>
</feature>
<dbReference type="PANTHER" id="PTHR21510">
    <property type="entry name" value="AKNA DOMAIN-CONTAINING PROTEIN"/>
    <property type="match status" value="1"/>
</dbReference>
<evidence type="ECO:0000256" key="2">
    <source>
        <dbReference type="SAM" id="MobiDB-lite"/>
    </source>
</evidence>
<feature type="region of interest" description="Disordered" evidence="2">
    <location>
        <begin position="499"/>
        <end position="592"/>
    </location>
</feature>
<keyword evidence="1" id="KW-0175">Coiled coil</keyword>
<reference evidence="5" key="1">
    <citation type="submission" date="2025-08" db="UniProtKB">
        <authorList>
            <consortium name="RefSeq"/>
        </authorList>
    </citation>
    <scope>IDENTIFICATION</scope>
</reference>
<sequence>MDEADLSEGTTDKQQEDVLSDETLLQSKICNEDDFTPKNGALDVSSQMISTGAGPQEKATPSEACRNTATGVPLDDVTKNGVSKIRDQEKQQAATLHTLANKGDTPRSNISDILLHHLSKEQFLRGQGIDCETLPEISNADSFEEAAIIKNIISCYVKNSWSKEQTSELTDQFNPKRDGEDSSKPSCSPITTEEHSSDLEESNFQTKIKGPSDKRKCCQGQAPRKQQTEKASSGHGLKYGQGQVHYQLPDLSKVITKVKIPKNNIMNKPLPSAQQASFSPKLRDKSAIVQDILDITPRSNCVEKQHQEQKRNITETSQQIQTEPTAHIHQELLTGLESETRLFMLSSASQKDPSSTPSIFQKISQGQQMCQKLKEQADRLKTKVQEFSKSLKQDSPCHLQDKRLMLEKLQGRLKLLEQTFLATKDQHLTLQQQDHRHESAVVGDFDPEREVEGEIFQVEMLLEDVKEKIDGSKYTSALPLPASSLVTLEDLASVSSSFSNEIPKEHPGHPPGLWTVHGSEATGTPRGRPQETPSDEELRQLASQSYLNGSSRTVVAQDQPDQAAPRLSSDSREDPKATPASQDCADTTAPGPSCASCRRLLAWKQQMEKKGHRRLGCGKFSMIIHKKAPHSASALSSGINCSFHSDSGTGLQSHQGEVCDSQSPDSRRVCGHKLPEEEFHYRYNSPGQNYLNHSERGALVQPRSLEERKNASPPYSKPKQICSQTVNSKSFQGQREPTPGKKNPWALMTCSSDLAAASLHSHSCRSSGSKSFCDLESTEETTIEILHSALDHALRTATVLKETTNQMIKTISEDLAKARRWRDQLKY</sequence>
<dbReference type="PANTHER" id="PTHR21510:SF16">
    <property type="entry name" value="PROTEIN AKNAD1"/>
    <property type="match status" value="1"/>
</dbReference>
<keyword evidence="4" id="KW-1185">Reference proteome</keyword>
<evidence type="ECO:0000313" key="4">
    <source>
        <dbReference type="Proteomes" id="UP000189704"/>
    </source>
</evidence>
<dbReference type="Proteomes" id="UP000189704">
    <property type="component" value="Unplaced"/>
</dbReference>
<dbReference type="OrthoDB" id="9045614at2759"/>
<evidence type="ECO:0000313" key="5">
    <source>
        <dbReference type="RefSeq" id="XP_008067849.1"/>
    </source>
</evidence>